<keyword evidence="1" id="KW-0732">Signal</keyword>
<comment type="caution">
    <text evidence="2">The sequence shown here is derived from an EMBL/GenBank/DDBJ whole genome shotgun (WGS) entry which is preliminary data.</text>
</comment>
<evidence type="ECO:0000313" key="2">
    <source>
        <dbReference type="EMBL" id="PAU67657.1"/>
    </source>
</evidence>
<evidence type="ECO:0000256" key="1">
    <source>
        <dbReference type="SAM" id="SignalP"/>
    </source>
</evidence>
<proteinExistence type="predicted"/>
<evidence type="ECO:0008006" key="4">
    <source>
        <dbReference type="Google" id="ProtNLM"/>
    </source>
</evidence>
<dbReference type="EMBL" id="MVOH01000012">
    <property type="protein sequence ID" value="PAU67657.1"/>
    <property type="molecule type" value="Genomic_DNA"/>
</dbReference>
<accession>A0A2A2EFB0</accession>
<evidence type="ECO:0000313" key="3">
    <source>
        <dbReference type="Proteomes" id="UP000218399"/>
    </source>
</evidence>
<sequence>MMATTHTNGFVGRMKKIVAMCAAGAAVAAMGACGASAHAEKSYTFNVDTGDAVKVTLDLGGGYDMSGKVPFEVTKDGDEIFEGSFLHEEGYELYRDEILGDENAQILNEGERSGNDFIFWKTTADDATAYDYVVNVKDSSTVVLLEGTAGEEDAQQAFDHLTFTKE</sequence>
<dbReference type="AlphaFoldDB" id="A0A2A2EFB0"/>
<reference evidence="2 3" key="1">
    <citation type="journal article" date="2017" name="ISME J.">
        <title>Unveiling bifidobacterial biogeography across the mammalian branch of the tree of life.</title>
        <authorList>
            <person name="Milani C."/>
            <person name="Mangifesta M."/>
            <person name="Mancabelli L."/>
            <person name="Lugli G.A."/>
            <person name="James K."/>
            <person name="Duranti S."/>
            <person name="Turroni F."/>
            <person name="Ferrario C."/>
            <person name="Ossiprandi M.C."/>
            <person name="van Sinderen D."/>
            <person name="Ventura M."/>
        </authorList>
    </citation>
    <scope>NUCLEOTIDE SEQUENCE [LARGE SCALE GENOMIC DNA]</scope>
    <source>
        <strain evidence="3">Ham19E</strain>
    </source>
</reference>
<name>A0A2A2EFB0_9BIFI</name>
<gene>
    <name evidence="2" type="ORF">B1526_1052</name>
</gene>
<keyword evidence="3" id="KW-1185">Reference proteome</keyword>
<organism evidence="2 3">
    <name type="scientific">Bifidobacterium criceti</name>
    <dbReference type="NCBI Taxonomy" id="1960969"/>
    <lineage>
        <taxon>Bacteria</taxon>
        <taxon>Bacillati</taxon>
        <taxon>Actinomycetota</taxon>
        <taxon>Actinomycetes</taxon>
        <taxon>Bifidobacteriales</taxon>
        <taxon>Bifidobacteriaceae</taxon>
        <taxon>Bifidobacterium</taxon>
    </lineage>
</organism>
<feature type="chain" id="PRO_5039179437" description="Lipoprotein" evidence="1">
    <location>
        <begin position="32"/>
        <end position="166"/>
    </location>
</feature>
<protein>
    <recommendedName>
        <fullName evidence="4">Lipoprotein</fullName>
    </recommendedName>
</protein>
<feature type="signal peptide" evidence="1">
    <location>
        <begin position="1"/>
        <end position="31"/>
    </location>
</feature>
<dbReference type="Proteomes" id="UP000218399">
    <property type="component" value="Unassembled WGS sequence"/>
</dbReference>